<proteinExistence type="predicted"/>
<protein>
    <recommendedName>
        <fullName evidence="5">Antitoxin VbhA domain-containing protein</fullName>
    </recommendedName>
</protein>
<dbReference type="EMBL" id="NUFG01000001">
    <property type="protein sequence ID" value="PEK27566.1"/>
    <property type="molecule type" value="Genomic_DNA"/>
</dbReference>
<dbReference type="RefSeq" id="WP_000874723.1">
    <property type="nucleotide sequence ID" value="NZ_FMJI01000041.1"/>
</dbReference>
<gene>
    <name evidence="1" type="ORF">CN694_00780</name>
    <name evidence="2" type="ORF">SAMN04487767_101758</name>
</gene>
<sequence>MAFKSEEELNKAFEAAKASLELEGMTITKEMEKVIKEKLAGKITHEQLITLADAIARSELT</sequence>
<dbReference type="CDD" id="cd11586">
    <property type="entry name" value="VbhA_like"/>
    <property type="match status" value="1"/>
</dbReference>
<reference evidence="3" key="2">
    <citation type="submission" date="2016-10" db="EMBL/GenBank/DDBJ databases">
        <authorList>
            <person name="Varghese N."/>
        </authorList>
    </citation>
    <scope>NUCLEOTIDE SEQUENCE [LARGE SCALE GENOMIC DNA]</scope>
    <source>
        <strain evidence="3">KPR-7A</strain>
    </source>
</reference>
<dbReference type="InterPro" id="IPR043038">
    <property type="entry name" value="VbhA_sf"/>
</dbReference>
<evidence type="ECO:0000313" key="4">
    <source>
        <dbReference type="Proteomes" id="UP000220435"/>
    </source>
</evidence>
<dbReference type="AlphaFoldDB" id="A0A1D3P259"/>
<accession>A0A1D3P259</accession>
<evidence type="ECO:0000313" key="3">
    <source>
        <dbReference type="Proteomes" id="UP000183507"/>
    </source>
</evidence>
<reference evidence="1 4" key="3">
    <citation type="submission" date="2017-09" db="EMBL/GenBank/DDBJ databases">
        <title>Large-scale bioinformatics analysis of Bacillus genomes uncovers conserved roles of natural products in bacterial physiology.</title>
        <authorList>
            <consortium name="Agbiome Team Llc"/>
            <person name="Bleich R.M."/>
            <person name="Kirk G.J."/>
            <person name="Santa Maria K.C."/>
            <person name="Allen S.E."/>
            <person name="Farag S."/>
            <person name="Shank E.A."/>
            <person name="Bowers A."/>
        </authorList>
    </citation>
    <scope>NUCLEOTIDE SEQUENCE [LARGE SCALE GENOMIC DNA]</scope>
    <source>
        <strain evidence="1 4">AFS000414</strain>
    </source>
</reference>
<accession>A0A2C4A4B6</accession>
<dbReference type="PATRIC" id="fig|1396.441.peg.1736"/>
<dbReference type="Gene3D" id="1.10.8.1050">
    <property type="entry name" value="Antitoxin VbhA-like"/>
    <property type="match status" value="1"/>
</dbReference>
<dbReference type="Proteomes" id="UP000220435">
    <property type="component" value="Unassembled WGS sequence"/>
</dbReference>
<reference evidence="2" key="1">
    <citation type="submission" date="2016-10" db="EMBL/GenBank/DDBJ databases">
        <authorList>
            <person name="de Groot N.N."/>
        </authorList>
    </citation>
    <scope>NUCLEOTIDE SEQUENCE [LARGE SCALE GENOMIC DNA]</scope>
    <source>
        <strain evidence="2">KPR-7A</strain>
    </source>
</reference>
<organism evidence="2 3">
    <name type="scientific">Bacillus wiedmannii</name>
    <dbReference type="NCBI Taxonomy" id="1890302"/>
    <lineage>
        <taxon>Bacteria</taxon>
        <taxon>Bacillati</taxon>
        <taxon>Bacillota</taxon>
        <taxon>Bacilli</taxon>
        <taxon>Bacillales</taxon>
        <taxon>Bacillaceae</taxon>
        <taxon>Bacillus</taxon>
        <taxon>Bacillus cereus group</taxon>
    </lineage>
</organism>
<evidence type="ECO:0000313" key="2">
    <source>
        <dbReference type="EMBL" id="SDC30693.1"/>
    </source>
</evidence>
<dbReference type="InterPro" id="IPR033788">
    <property type="entry name" value="VbhA-like"/>
</dbReference>
<evidence type="ECO:0008006" key="5">
    <source>
        <dbReference type="Google" id="ProtNLM"/>
    </source>
</evidence>
<name>A0A1D3P259_9BACI</name>
<dbReference type="EMBL" id="FMZR01000001">
    <property type="protein sequence ID" value="SDC30693.1"/>
    <property type="molecule type" value="Genomic_DNA"/>
</dbReference>
<dbReference type="Proteomes" id="UP000183507">
    <property type="component" value="Unassembled WGS sequence"/>
</dbReference>
<evidence type="ECO:0000313" key="1">
    <source>
        <dbReference type="EMBL" id="PEK27566.1"/>
    </source>
</evidence>